<sequence>MTREELVQLVKKILNPASYSEEELEEMVHLLNKSVPNPAGSDLIFWDNRNLTAEEIVDEALNYKKPNK</sequence>
<evidence type="ECO:0000313" key="4">
    <source>
        <dbReference type="Proteomes" id="UP000617979"/>
    </source>
</evidence>
<protein>
    <recommendedName>
        <fullName evidence="5">Colicin immunity protein / pyocin immunity protein</fullName>
    </recommendedName>
</protein>
<name>A0ABQ1GEJ7_9BACL</name>
<evidence type="ECO:0000256" key="2">
    <source>
        <dbReference type="ARBA" id="ARBA00023025"/>
    </source>
</evidence>
<accession>A0ABQ1GEJ7</accession>
<dbReference type="Proteomes" id="UP000617979">
    <property type="component" value="Unassembled WGS sequence"/>
</dbReference>
<dbReference type="InterPro" id="IPR035900">
    <property type="entry name" value="Colicin_E_sf"/>
</dbReference>
<comment type="similarity">
    <text evidence="1">Belongs to the colicins ColE2/ColE8/ColE9 and pyocins S1/S2 family.</text>
</comment>
<evidence type="ECO:0008006" key="5">
    <source>
        <dbReference type="Google" id="ProtNLM"/>
    </source>
</evidence>
<dbReference type="SUPFAM" id="SSF47345">
    <property type="entry name" value="Colicin E immunity proteins"/>
    <property type="match status" value="1"/>
</dbReference>
<evidence type="ECO:0000313" key="3">
    <source>
        <dbReference type="EMBL" id="GGA42004.1"/>
    </source>
</evidence>
<keyword evidence="4" id="KW-1185">Reference proteome</keyword>
<gene>
    <name evidence="3" type="primary">yezA</name>
    <name evidence="3" type="ORF">GCM10007416_13670</name>
</gene>
<reference evidence="4" key="1">
    <citation type="journal article" date="2019" name="Int. J. Syst. Evol. Microbiol.">
        <title>The Global Catalogue of Microorganisms (GCM) 10K type strain sequencing project: providing services to taxonomists for standard genome sequencing and annotation.</title>
        <authorList>
            <consortium name="The Broad Institute Genomics Platform"/>
            <consortium name="The Broad Institute Genome Sequencing Center for Infectious Disease"/>
            <person name="Wu L."/>
            <person name="Ma J."/>
        </authorList>
    </citation>
    <scope>NUCLEOTIDE SEQUENCE [LARGE SCALE GENOMIC DNA]</scope>
    <source>
        <strain evidence="4">CGMCC 1.12404</strain>
    </source>
</reference>
<dbReference type="Pfam" id="PF01320">
    <property type="entry name" value="Colicin_Pyocin"/>
    <property type="match status" value="1"/>
</dbReference>
<dbReference type="EMBL" id="BMEX01000004">
    <property type="protein sequence ID" value="GGA42004.1"/>
    <property type="molecule type" value="Genomic_DNA"/>
</dbReference>
<dbReference type="InterPro" id="IPR000290">
    <property type="entry name" value="Colicin_pyocin"/>
</dbReference>
<proteinExistence type="inferred from homology"/>
<dbReference type="Gene3D" id="1.10.1200.20">
    <property type="entry name" value="Colicin E immunity protein"/>
    <property type="match status" value="1"/>
</dbReference>
<organism evidence="3 4">
    <name type="scientific">Kroppenstedtia guangzhouensis</name>
    <dbReference type="NCBI Taxonomy" id="1274356"/>
    <lineage>
        <taxon>Bacteria</taxon>
        <taxon>Bacillati</taxon>
        <taxon>Bacillota</taxon>
        <taxon>Bacilli</taxon>
        <taxon>Bacillales</taxon>
        <taxon>Thermoactinomycetaceae</taxon>
        <taxon>Kroppenstedtia</taxon>
    </lineage>
</organism>
<comment type="caution">
    <text evidence="3">The sequence shown here is derived from an EMBL/GenBank/DDBJ whole genome shotgun (WGS) entry which is preliminary data.</text>
</comment>
<keyword evidence="2" id="KW-0079">Bacteriocin immunity</keyword>
<evidence type="ECO:0000256" key="1">
    <source>
        <dbReference type="ARBA" id="ARBA00009346"/>
    </source>
</evidence>
<dbReference type="RefSeq" id="WP_188431249.1">
    <property type="nucleotide sequence ID" value="NZ_BMEX01000004.1"/>
</dbReference>